<evidence type="ECO:0000313" key="2">
    <source>
        <dbReference type="Proteomes" id="UP001143910"/>
    </source>
</evidence>
<sequence length="349" mass="39195">MLADVLGVSLHSFRRLHASFGTLAIALALFHTVLAVAATGKLNLHAPKDKYALVFIPLALRNVWYEGALRMHQALSLAFAYAIWRHVGSVKLFPSLYIYVGGALFLTTSTAFLGCVVYRNRSGLSWARISLDKGTIQVRLQLSRPLKVQAGQYISLWVPSVSLWSFAQTHPFTITSWSKRPQNFLDFFIEPRHGFTKDLLALLENGPTTCLALYSGPHGKQLPISRYENIVMLATEFGIAAHLSYLKKLMHDQRNRSTPVRRIHLVWQMKTRDVGIAAQKLLNKALNEDKLNGQDSLRVSMYVTEENIEDLPFGDRAMAHHGPIPLADIVSSELRERRPGSETYLHVAP</sequence>
<dbReference type="Proteomes" id="UP001143910">
    <property type="component" value="Unassembled WGS sequence"/>
</dbReference>
<dbReference type="EMBL" id="JANJQO010000584">
    <property type="protein sequence ID" value="KAJ2976442.1"/>
    <property type="molecule type" value="Genomic_DNA"/>
</dbReference>
<accession>A0ACC1NC37</accession>
<gene>
    <name evidence="1" type="ORF">NQ176_g4951</name>
</gene>
<keyword evidence="2" id="KW-1185">Reference proteome</keyword>
<proteinExistence type="predicted"/>
<organism evidence="1 2">
    <name type="scientific">Zarea fungicola</name>
    <dbReference type="NCBI Taxonomy" id="93591"/>
    <lineage>
        <taxon>Eukaryota</taxon>
        <taxon>Fungi</taxon>
        <taxon>Dikarya</taxon>
        <taxon>Ascomycota</taxon>
        <taxon>Pezizomycotina</taxon>
        <taxon>Sordariomycetes</taxon>
        <taxon>Hypocreomycetidae</taxon>
        <taxon>Hypocreales</taxon>
        <taxon>Cordycipitaceae</taxon>
        <taxon>Zarea</taxon>
    </lineage>
</organism>
<name>A0ACC1NC37_9HYPO</name>
<protein>
    <submittedName>
        <fullName evidence="1">Uncharacterized protein</fullName>
    </submittedName>
</protein>
<comment type="caution">
    <text evidence="1">The sequence shown here is derived from an EMBL/GenBank/DDBJ whole genome shotgun (WGS) entry which is preliminary data.</text>
</comment>
<evidence type="ECO:0000313" key="1">
    <source>
        <dbReference type="EMBL" id="KAJ2976442.1"/>
    </source>
</evidence>
<reference evidence="1" key="1">
    <citation type="submission" date="2022-08" db="EMBL/GenBank/DDBJ databases">
        <title>Genome Sequence of Lecanicillium fungicola.</title>
        <authorList>
            <person name="Buettner E."/>
        </authorList>
    </citation>
    <scope>NUCLEOTIDE SEQUENCE</scope>
    <source>
        <strain evidence="1">Babe33</strain>
    </source>
</reference>